<keyword evidence="6" id="KW-0482">Metalloprotease</keyword>
<dbReference type="GO" id="GO:0030574">
    <property type="term" value="P:collagen catabolic process"/>
    <property type="evidence" value="ECO:0007669"/>
    <property type="project" value="TreeGrafter"/>
</dbReference>
<feature type="binding site" evidence="8">
    <location>
        <position position="121"/>
    </location>
    <ligand>
        <name>Zn(2+)</name>
        <dbReference type="ChEBI" id="CHEBI:29105"/>
        <label>1</label>
    </ligand>
</feature>
<dbReference type="GO" id="GO:0008270">
    <property type="term" value="F:zinc ion binding"/>
    <property type="evidence" value="ECO:0007669"/>
    <property type="project" value="InterPro"/>
</dbReference>
<feature type="repeat" description="Hemopexin" evidence="10">
    <location>
        <begin position="324"/>
        <end position="375"/>
    </location>
</feature>
<feature type="region of interest" description="Disordered" evidence="11">
    <location>
        <begin position="1"/>
        <end position="21"/>
    </location>
</feature>
<feature type="repeat" description="Hemopexin" evidence="10">
    <location>
        <begin position="210"/>
        <end position="261"/>
    </location>
</feature>
<feature type="binding site" evidence="8">
    <location>
        <position position="105"/>
    </location>
    <ligand>
        <name>Zn(2+)</name>
        <dbReference type="ChEBI" id="CHEBI:29105"/>
        <label>1</label>
    </ligand>
</feature>
<evidence type="ECO:0000313" key="14">
    <source>
        <dbReference type="Proteomes" id="UP000030746"/>
    </source>
</evidence>
<dbReference type="Gene3D" id="3.40.390.10">
    <property type="entry name" value="Collagenase (Catalytic Domain)"/>
    <property type="match status" value="1"/>
</dbReference>
<dbReference type="CTD" id="20232080"/>
<dbReference type="SMART" id="SM00120">
    <property type="entry name" value="HX"/>
    <property type="match status" value="4"/>
</dbReference>
<feature type="repeat" description="Hemopexin" evidence="10">
    <location>
        <begin position="262"/>
        <end position="316"/>
    </location>
</feature>
<dbReference type="PROSITE" id="PS51642">
    <property type="entry name" value="HEMOPEXIN_2"/>
    <property type="match status" value="3"/>
</dbReference>
<feature type="binding site" evidence="8">
    <location>
        <position position="129"/>
    </location>
    <ligand>
        <name>Zn(2+)</name>
        <dbReference type="ChEBI" id="CHEBI:29105"/>
        <label>1</label>
    </ligand>
</feature>
<feature type="binding site" evidence="8">
    <location>
        <position position="155"/>
    </location>
    <ligand>
        <name>Zn(2+)</name>
        <dbReference type="ChEBI" id="CHEBI:29105"/>
        <label>2</label>
        <note>catalytic</note>
    </ligand>
</feature>
<evidence type="ECO:0000256" key="6">
    <source>
        <dbReference type="ARBA" id="ARBA00023049"/>
    </source>
</evidence>
<evidence type="ECO:0000313" key="13">
    <source>
        <dbReference type="EMBL" id="ESO91057.1"/>
    </source>
</evidence>
<feature type="binding site" evidence="8">
    <location>
        <position position="132"/>
    </location>
    <ligand>
        <name>Ca(2+)</name>
        <dbReference type="ChEBI" id="CHEBI:29108"/>
        <label>1</label>
    </ligand>
</feature>
<organism evidence="13 14">
    <name type="scientific">Lottia gigantea</name>
    <name type="common">Giant owl limpet</name>
    <dbReference type="NCBI Taxonomy" id="225164"/>
    <lineage>
        <taxon>Eukaryota</taxon>
        <taxon>Metazoa</taxon>
        <taxon>Spiralia</taxon>
        <taxon>Lophotrochozoa</taxon>
        <taxon>Mollusca</taxon>
        <taxon>Gastropoda</taxon>
        <taxon>Patellogastropoda</taxon>
        <taxon>Lottioidea</taxon>
        <taxon>Lottiidae</taxon>
        <taxon>Lottia</taxon>
    </lineage>
</organism>
<name>V4A2Y1_LOTGI</name>
<comment type="cofactor">
    <cofactor evidence="8">
        <name>Ca(2+)</name>
        <dbReference type="ChEBI" id="CHEBI:29108"/>
    </cofactor>
    <text evidence="8">Can bind about 5 Ca(2+) ions per subunit.</text>
</comment>
<feature type="binding site" evidence="8">
    <location>
        <position position="113"/>
    </location>
    <ligand>
        <name>Ca(2+)</name>
        <dbReference type="ChEBI" id="CHEBI:29108"/>
        <label>3</label>
    </ligand>
</feature>
<evidence type="ECO:0000256" key="2">
    <source>
        <dbReference type="ARBA" id="ARBA00022670"/>
    </source>
</evidence>
<comment type="cofactor">
    <cofactor evidence="8">
        <name>Zn(2+)</name>
        <dbReference type="ChEBI" id="CHEBI:29105"/>
    </cofactor>
    <text evidence="8">Binds 2 Zn(2+) ions per subunit.</text>
</comment>
<evidence type="ECO:0000256" key="1">
    <source>
        <dbReference type="ARBA" id="ARBA00010370"/>
    </source>
</evidence>
<dbReference type="PANTHER" id="PTHR10201:SF323">
    <property type="entry name" value="MATRIX METALLOPROTEINASE-21"/>
    <property type="match status" value="1"/>
</dbReference>
<gene>
    <name evidence="13" type="ORF">LOTGIDRAFT_122269</name>
</gene>
<accession>V4A2Y1</accession>
<dbReference type="SUPFAM" id="SSF50923">
    <property type="entry name" value="Hemopexin-like domain"/>
    <property type="match status" value="1"/>
</dbReference>
<dbReference type="AlphaFoldDB" id="V4A2Y1"/>
<keyword evidence="2" id="KW-0645">Protease</keyword>
<evidence type="ECO:0000256" key="8">
    <source>
        <dbReference type="PIRSR" id="PIRSR621190-2"/>
    </source>
</evidence>
<feature type="binding site" evidence="8">
    <location>
        <position position="159"/>
    </location>
    <ligand>
        <name>Zn(2+)</name>
        <dbReference type="ChEBI" id="CHEBI:29105"/>
        <label>2</label>
        <note>catalytic</note>
    </ligand>
</feature>
<dbReference type="HOGENOM" id="CLU_015489_9_0_1"/>
<feature type="binding site" evidence="8">
    <location>
        <position position="134"/>
    </location>
    <ligand>
        <name>Ca(2+)</name>
        <dbReference type="ChEBI" id="CHEBI:29108"/>
        <label>3</label>
    </ligand>
</feature>
<dbReference type="PRINTS" id="PR00138">
    <property type="entry name" value="MATRIXIN"/>
</dbReference>
<dbReference type="Pfam" id="PF00413">
    <property type="entry name" value="Peptidase_M10"/>
    <property type="match status" value="1"/>
</dbReference>
<keyword evidence="8" id="KW-0106">Calcium</keyword>
<dbReference type="GO" id="GO:0006508">
    <property type="term" value="P:proteolysis"/>
    <property type="evidence" value="ECO:0007669"/>
    <property type="project" value="UniProtKB-KW"/>
</dbReference>
<dbReference type="GO" id="GO:0004222">
    <property type="term" value="F:metalloendopeptidase activity"/>
    <property type="evidence" value="ECO:0007669"/>
    <property type="project" value="InterPro"/>
</dbReference>
<feature type="modified residue" description="Phosphotyrosine; by PKDCC" evidence="9">
    <location>
        <position position="305"/>
    </location>
</feature>
<reference evidence="13 14" key="1">
    <citation type="journal article" date="2013" name="Nature">
        <title>Insights into bilaterian evolution from three spiralian genomes.</title>
        <authorList>
            <person name="Simakov O."/>
            <person name="Marletaz F."/>
            <person name="Cho S.J."/>
            <person name="Edsinger-Gonzales E."/>
            <person name="Havlak P."/>
            <person name="Hellsten U."/>
            <person name="Kuo D.H."/>
            <person name="Larsson T."/>
            <person name="Lv J."/>
            <person name="Arendt D."/>
            <person name="Savage R."/>
            <person name="Osoegawa K."/>
            <person name="de Jong P."/>
            <person name="Grimwood J."/>
            <person name="Chapman J.A."/>
            <person name="Shapiro H."/>
            <person name="Aerts A."/>
            <person name="Otillar R.P."/>
            <person name="Terry A.Y."/>
            <person name="Boore J.L."/>
            <person name="Grigoriev I.V."/>
            <person name="Lindberg D.R."/>
            <person name="Seaver E.C."/>
            <person name="Weisblat D.A."/>
            <person name="Putnam N.H."/>
            <person name="Rokhsar D.S."/>
        </authorList>
    </citation>
    <scope>NUCLEOTIDE SEQUENCE [LARGE SCALE GENOMIC DNA]</scope>
</reference>
<feature type="active site" evidence="7">
    <location>
        <position position="156"/>
    </location>
</feature>
<feature type="binding site" evidence="8">
    <location>
        <position position="386"/>
    </location>
    <ligand>
        <name>Ca(2+)</name>
        <dbReference type="ChEBI" id="CHEBI:29108"/>
        <label>4</label>
    </ligand>
</feature>
<dbReference type="SUPFAM" id="SSF55486">
    <property type="entry name" value="Metalloproteases ('zincins'), catalytic domain"/>
    <property type="match status" value="1"/>
</dbReference>
<dbReference type="Pfam" id="PF00045">
    <property type="entry name" value="Hemopexin"/>
    <property type="match status" value="2"/>
</dbReference>
<dbReference type="InterPro" id="IPR006026">
    <property type="entry name" value="Peptidase_Metallo"/>
</dbReference>
<dbReference type="KEGG" id="lgi:LOTGIDRAFT_122269"/>
<dbReference type="InterPro" id="IPR021190">
    <property type="entry name" value="Pept_M10A"/>
</dbReference>
<sequence>MLKPYTHEDRQKRSVIIKDNRNRNETNHLTEEELKSKDLIWKKNEIRWRLLSTGYSTHIPVEDQRATIDLAFRMWSEVTPLKFVEDLTGDIRHVDIEVEFGRGSHGNCKQDFDGQGGEVAHSWVGGNMHFDDDENYKSIKTRSTDGIYLLRIAVHEIGHVLGLPHTNKTYSIMYAIYNKLNSKPSFELNPLDRKAVQAIYGRCVCKGKFSTVLDWVRKRPDNSFIFNTYFFRDNHYWMYENHANRTRYGDPLRIAREWSGVPNLVDGYAHIWYIAGSAIVDKAYFFKGEKFYAYDSDEDSVLEGYPKDIKEGFGPMEGKTDVIPDNIDTVYFDMRDKNLYFFKHDMVYIYDPKMENGTSGCCVRIRKITEEFPPVDGEEPLPSDLDAVYYSYKDQAIYFIKDEYVWKNVKFHLRQKQIVNGVKKEGLWYNKWFDICDI</sequence>
<proteinExistence type="inferred from homology"/>
<dbReference type="PANTHER" id="PTHR10201">
    <property type="entry name" value="MATRIX METALLOPROTEINASE"/>
    <property type="match status" value="1"/>
</dbReference>
<feature type="binding site" evidence="8">
    <location>
        <position position="95"/>
    </location>
    <ligand>
        <name>Ca(2+)</name>
        <dbReference type="ChEBI" id="CHEBI:29108"/>
        <label>2</label>
    </ligand>
</feature>
<dbReference type="InterPro" id="IPR001818">
    <property type="entry name" value="Pept_M10_metallopeptidase"/>
</dbReference>
<dbReference type="Proteomes" id="UP000030746">
    <property type="component" value="Unassembled WGS sequence"/>
</dbReference>
<evidence type="ECO:0000256" key="7">
    <source>
        <dbReference type="PIRSR" id="PIRSR621190-1"/>
    </source>
</evidence>
<evidence type="ECO:0000256" key="4">
    <source>
        <dbReference type="ARBA" id="ARBA00022801"/>
    </source>
</evidence>
<evidence type="ECO:0000256" key="10">
    <source>
        <dbReference type="PROSITE-ProRule" id="PRU01011"/>
    </source>
</evidence>
<dbReference type="GO" id="GO:0031012">
    <property type="term" value="C:extracellular matrix"/>
    <property type="evidence" value="ECO:0007669"/>
    <property type="project" value="InterPro"/>
</dbReference>
<dbReference type="GO" id="GO:0030198">
    <property type="term" value="P:extracellular matrix organization"/>
    <property type="evidence" value="ECO:0007669"/>
    <property type="project" value="TreeGrafter"/>
</dbReference>
<keyword evidence="3 8" id="KW-0479">Metal-binding</keyword>
<dbReference type="InterPro" id="IPR024079">
    <property type="entry name" value="MetalloPept_cat_dom_sf"/>
</dbReference>
<dbReference type="InterPro" id="IPR036375">
    <property type="entry name" value="Hemopexin-like_dom_sf"/>
</dbReference>
<comment type="similarity">
    <text evidence="1">Belongs to the peptidase M10A family.</text>
</comment>
<keyword evidence="14" id="KW-1185">Reference proteome</keyword>
<feature type="binding site" evidence="8">
    <location>
        <position position="114"/>
    </location>
    <ligand>
        <name>Ca(2+)</name>
        <dbReference type="ChEBI" id="CHEBI:29108"/>
        <label>3</label>
    </ligand>
</feature>
<dbReference type="CDD" id="cd04278">
    <property type="entry name" value="ZnMc_MMP"/>
    <property type="match status" value="1"/>
</dbReference>
<dbReference type="Gene3D" id="2.110.10.10">
    <property type="entry name" value="Hemopexin-like domain"/>
    <property type="match status" value="2"/>
</dbReference>
<evidence type="ECO:0000256" key="5">
    <source>
        <dbReference type="ARBA" id="ARBA00022833"/>
    </source>
</evidence>
<dbReference type="EMBL" id="KB202284">
    <property type="protein sequence ID" value="ESO91057.1"/>
    <property type="molecule type" value="Genomic_DNA"/>
</dbReference>
<dbReference type="OrthoDB" id="406838at2759"/>
<feature type="binding site" evidence="8">
    <location>
        <position position="388"/>
    </location>
    <ligand>
        <name>Ca(2+)</name>
        <dbReference type="ChEBI" id="CHEBI:29108"/>
        <label>5</label>
    </ligand>
</feature>
<feature type="binding site" evidence="8">
    <location>
        <position position="165"/>
    </location>
    <ligand>
        <name>Zn(2+)</name>
        <dbReference type="ChEBI" id="CHEBI:29105"/>
        <label>2</label>
        <note>catalytic</note>
    </ligand>
</feature>
<evidence type="ECO:0000256" key="9">
    <source>
        <dbReference type="PIRSR" id="PIRSR621190-4"/>
    </source>
</evidence>
<evidence type="ECO:0000259" key="12">
    <source>
        <dbReference type="SMART" id="SM00235"/>
    </source>
</evidence>
<feature type="binding site" evidence="8">
    <location>
        <position position="173"/>
    </location>
    <ligand>
        <name>Zn(2+)</name>
        <dbReference type="ChEBI" id="CHEBI:29105"/>
        <label>2</label>
        <note>catalytic</note>
    </ligand>
</feature>
<feature type="binding site" evidence="8">
    <location>
        <position position="131"/>
    </location>
    <ligand>
        <name>Ca(2+)</name>
        <dbReference type="ChEBI" id="CHEBI:29108"/>
        <label>3</label>
    </ligand>
</feature>
<dbReference type="InterPro" id="IPR018487">
    <property type="entry name" value="Hemopexin-like_repeat"/>
</dbReference>
<evidence type="ECO:0000256" key="3">
    <source>
        <dbReference type="ARBA" id="ARBA00022723"/>
    </source>
</evidence>
<dbReference type="RefSeq" id="XP_009058327.1">
    <property type="nucleotide sequence ID" value="XM_009060079.1"/>
</dbReference>
<keyword evidence="5 8" id="KW-0862">Zinc</keyword>
<dbReference type="InterPro" id="IPR033739">
    <property type="entry name" value="M10A_MMP"/>
</dbReference>
<feature type="binding site" evidence="8">
    <location>
        <position position="134"/>
    </location>
    <ligand>
        <name>Ca(2+)</name>
        <dbReference type="ChEBI" id="CHEBI:29108"/>
        <label>1</label>
    </ligand>
</feature>
<feature type="binding site" evidence="8">
    <location>
        <position position="266"/>
    </location>
    <ligand>
        <name>Ca(2+)</name>
        <dbReference type="ChEBI" id="CHEBI:29108"/>
        <label>4</label>
    </ligand>
</feature>
<evidence type="ECO:0000256" key="11">
    <source>
        <dbReference type="SAM" id="MobiDB-lite"/>
    </source>
</evidence>
<feature type="binding site" evidence="8">
    <location>
        <position position="125"/>
    </location>
    <ligand>
        <name>Ca(2+)</name>
        <dbReference type="ChEBI" id="CHEBI:29108"/>
        <label>2</label>
    </ligand>
</feature>
<protein>
    <recommendedName>
        <fullName evidence="12">Peptidase metallopeptidase domain-containing protein</fullName>
    </recommendedName>
</protein>
<keyword evidence="4" id="KW-0378">Hydrolase</keyword>
<dbReference type="SMART" id="SM00235">
    <property type="entry name" value="ZnMc"/>
    <property type="match status" value="1"/>
</dbReference>
<feature type="domain" description="Peptidase metallopeptidase" evidence="12">
    <location>
        <begin position="37"/>
        <end position="202"/>
    </location>
</feature>
<dbReference type="GeneID" id="20232080"/>
<dbReference type="OMA" id="WRKVKYP"/>